<dbReference type="AlphaFoldDB" id="X0UD55"/>
<gene>
    <name evidence="1" type="ORF">S01H1_26476</name>
</gene>
<dbReference type="EMBL" id="BARS01016052">
    <property type="protein sequence ID" value="GAF97251.1"/>
    <property type="molecule type" value="Genomic_DNA"/>
</dbReference>
<sequence>ELFKENDNIVADGLFDKIRKQTELIWKKNQSIFYKWKDEYYANKYNID</sequence>
<name>X0UD55_9ZZZZ</name>
<feature type="non-terminal residue" evidence="1">
    <location>
        <position position="1"/>
    </location>
</feature>
<accession>X0UD55</accession>
<proteinExistence type="predicted"/>
<comment type="caution">
    <text evidence="1">The sequence shown here is derived from an EMBL/GenBank/DDBJ whole genome shotgun (WGS) entry which is preliminary data.</text>
</comment>
<organism evidence="1">
    <name type="scientific">marine sediment metagenome</name>
    <dbReference type="NCBI Taxonomy" id="412755"/>
    <lineage>
        <taxon>unclassified sequences</taxon>
        <taxon>metagenomes</taxon>
        <taxon>ecological metagenomes</taxon>
    </lineage>
</organism>
<evidence type="ECO:0000313" key="1">
    <source>
        <dbReference type="EMBL" id="GAF97251.1"/>
    </source>
</evidence>
<reference evidence="1" key="1">
    <citation type="journal article" date="2014" name="Front. Microbiol.">
        <title>High frequency of phylogenetically diverse reductive dehalogenase-homologous genes in deep subseafloor sedimentary metagenomes.</title>
        <authorList>
            <person name="Kawai M."/>
            <person name="Futagami T."/>
            <person name="Toyoda A."/>
            <person name="Takaki Y."/>
            <person name="Nishi S."/>
            <person name="Hori S."/>
            <person name="Arai W."/>
            <person name="Tsubouchi T."/>
            <person name="Morono Y."/>
            <person name="Uchiyama I."/>
            <person name="Ito T."/>
            <person name="Fujiyama A."/>
            <person name="Inagaki F."/>
            <person name="Takami H."/>
        </authorList>
    </citation>
    <scope>NUCLEOTIDE SEQUENCE</scope>
    <source>
        <strain evidence="1">Expedition CK06-06</strain>
    </source>
</reference>
<protein>
    <submittedName>
        <fullName evidence="1">Uncharacterized protein</fullName>
    </submittedName>
</protein>